<evidence type="ECO:0000313" key="1">
    <source>
        <dbReference type="EMBL" id="VCX31384.1"/>
    </source>
</evidence>
<sequence length="147" mass="17125">MLGNPRRRLRSLLWTSGWPCPQMLAESRRLTAEMAQFSTSHNVVLLVLPSRDDYLLNLGGCQGREKPDDWRRDTYMRGRTVRKMGSRMCEFHLAAFWSLSQLYKMAEILTSHQFLPGFLASGRHLLIGKYLKRRQNIGLMMLYFSSP</sequence>
<reference evidence="1 2" key="1">
    <citation type="submission" date="2018-10" db="EMBL/GenBank/DDBJ databases">
        <authorList>
            <person name="Ekblom R."/>
            <person name="Jareborg N."/>
        </authorList>
    </citation>
    <scope>NUCLEOTIDE SEQUENCE [LARGE SCALE GENOMIC DNA]</scope>
    <source>
        <tissue evidence="1">Muscle</tissue>
    </source>
</reference>
<organism evidence="1 2">
    <name type="scientific">Gulo gulo</name>
    <name type="common">Wolverine</name>
    <name type="synonym">Gluton</name>
    <dbReference type="NCBI Taxonomy" id="48420"/>
    <lineage>
        <taxon>Eukaryota</taxon>
        <taxon>Metazoa</taxon>
        <taxon>Chordata</taxon>
        <taxon>Craniata</taxon>
        <taxon>Vertebrata</taxon>
        <taxon>Euteleostomi</taxon>
        <taxon>Mammalia</taxon>
        <taxon>Eutheria</taxon>
        <taxon>Laurasiatheria</taxon>
        <taxon>Carnivora</taxon>
        <taxon>Caniformia</taxon>
        <taxon>Musteloidea</taxon>
        <taxon>Mustelidae</taxon>
        <taxon>Guloninae</taxon>
        <taxon>Gulo</taxon>
    </lineage>
</organism>
<accession>A0A9X9M3N2</accession>
<proteinExistence type="predicted"/>
<keyword evidence="2" id="KW-1185">Reference proteome</keyword>
<dbReference type="EMBL" id="CYRY02041145">
    <property type="protein sequence ID" value="VCX31384.1"/>
    <property type="molecule type" value="Genomic_DNA"/>
</dbReference>
<protein>
    <submittedName>
        <fullName evidence="1">Uncharacterized protein</fullName>
    </submittedName>
</protein>
<name>A0A9X9M3N2_GULGU</name>
<dbReference type="Proteomes" id="UP000269945">
    <property type="component" value="Unassembled WGS sequence"/>
</dbReference>
<comment type="caution">
    <text evidence="1">The sequence shown here is derived from an EMBL/GenBank/DDBJ whole genome shotgun (WGS) entry which is preliminary data.</text>
</comment>
<evidence type="ECO:0000313" key="2">
    <source>
        <dbReference type="Proteomes" id="UP000269945"/>
    </source>
</evidence>
<dbReference type="AlphaFoldDB" id="A0A9X9M3N2"/>
<gene>
    <name evidence="1" type="ORF">BN2614_LOCUS3</name>
</gene>